<dbReference type="AlphaFoldDB" id="A0A098FAI5"/>
<evidence type="ECO:0000313" key="4">
    <source>
        <dbReference type="Proteomes" id="UP000317770"/>
    </source>
</evidence>
<dbReference type="Proteomes" id="UP000064189">
    <property type="component" value="Unassembled WGS sequence"/>
</dbReference>
<gene>
    <name evidence="1" type="ORF">AS888_00880</name>
    <name evidence="2" type="ORF">FQP34_11900</name>
</gene>
<dbReference type="eggNOG" id="COG1399">
    <property type="taxonomic scope" value="Bacteria"/>
</dbReference>
<keyword evidence="3" id="KW-1185">Reference proteome</keyword>
<dbReference type="STRING" id="1478.UP17_07230"/>
<reference evidence="1 3" key="1">
    <citation type="submission" date="2015-11" db="EMBL/GenBank/DDBJ databases">
        <title>Genome Sequence of Bacillus simplex strain VanAntwerpen2.</title>
        <authorList>
            <person name="Couger M.B."/>
        </authorList>
    </citation>
    <scope>NUCLEOTIDE SEQUENCE [LARGE SCALE GENOMIC DNA]</scope>
    <source>
        <strain evidence="1 3">VanAntwerpen02</strain>
    </source>
</reference>
<dbReference type="EMBL" id="LNNH01000051">
    <property type="protein sequence ID" value="KWW11564.1"/>
    <property type="molecule type" value="Genomic_DNA"/>
</dbReference>
<dbReference type="Pfam" id="PF02620">
    <property type="entry name" value="YceD"/>
    <property type="match status" value="1"/>
</dbReference>
<evidence type="ECO:0000313" key="1">
    <source>
        <dbReference type="EMBL" id="KWW11564.1"/>
    </source>
</evidence>
<accession>A0A098FAI5</accession>
<proteinExistence type="predicted"/>
<reference evidence="2 4" key="2">
    <citation type="submission" date="2019-07" db="EMBL/GenBank/DDBJ databases">
        <title>Genome assembly of Bacillus simplex strain GGC-P6A.</title>
        <authorList>
            <person name="Jennings M.E."/>
            <person name="Barton H.A."/>
        </authorList>
    </citation>
    <scope>NUCLEOTIDE SEQUENCE [LARGE SCALE GENOMIC DNA]</scope>
    <source>
        <strain evidence="2 4">GGC-P6A</strain>
    </source>
</reference>
<organism evidence="1 3">
    <name type="scientific">Peribacillus simplex</name>
    <dbReference type="NCBI Taxonomy" id="1478"/>
    <lineage>
        <taxon>Bacteria</taxon>
        <taxon>Bacillati</taxon>
        <taxon>Bacillota</taxon>
        <taxon>Bacilli</taxon>
        <taxon>Bacillales</taxon>
        <taxon>Bacillaceae</taxon>
        <taxon>Peribacillus</taxon>
    </lineage>
</organism>
<comment type="caution">
    <text evidence="1">The sequence shown here is derived from an EMBL/GenBank/DDBJ whole genome shotgun (WGS) entry which is preliminary data.</text>
</comment>
<name>A0A098FAI5_9BACI</name>
<dbReference type="RefSeq" id="WP_048684570.1">
    <property type="nucleotide sequence ID" value="NZ_CABIYS010000001.1"/>
</dbReference>
<dbReference type="GeneID" id="56472033"/>
<dbReference type="EMBL" id="VNKI01000005">
    <property type="protein sequence ID" value="TVX80679.1"/>
    <property type="molecule type" value="Genomic_DNA"/>
</dbReference>
<dbReference type="InterPro" id="IPR003772">
    <property type="entry name" value="YceD"/>
</dbReference>
<evidence type="ECO:0000313" key="2">
    <source>
        <dbReference type="EMBL" id="TVX80679.1"/>
    </source>
</evidence>
<protein>
    <submittedName>
        <fullName evidence="2">DUF177 domain-containing protein</fullName>
    </submittedName>
</protein>
<evidence type="ECO:0000313" key="3">
    <source>
        <dbReference type="Proteomes" id="UP000064189"/>
    </source>
</evidence>
<sequence length="173" mass="19721">MKWTISQLQKIRDKDLRFDELVDVLDIRERDPQIRDVSPIRVAGRADISSTEITFHLHLSGELTLPCSRTLVDVKYPIDIDTKETFLLKADGTDFYGDDVTVVEGDVVDLIPVIKENLLLEIPMQVFCEDVDSNEAAPQSGKDWAVISEEENEHKVDPRFAKLADFFDNNKES</sequence>
<dbReference type="Proteomes" id="UP000317770">
    <property type="component" value="Unassembled WGS sequence"/>
</dbReference>